<protein>
    <submittedName>
        <fullName evidence="1">Uncharacterized protein</fullName>
    </submittedName>
</protein>
<reference evidence="1" key="1">
    <citation type="submission" date="2018-05" db="EMBL/GenBank/DDBJ databases">
        <authorList>
            <person name="Lanie J.A."/>
            <person name="Ng W.-L."/>
            <person name="Kazmierczak K.M."/>
            <person name="Andrzejewski T.M."/>
            <person name="Davidsen T.M."/>
            <person name="Wayne K.J."/>
            <person name="Tettelin H."/>
            <person name="Glass J.I."/>
            <person name="Rusch D."/>
            <person name="Podicherti R."/>
            <person name="Tsui H.-C.T."/>
            <person name="Winkler M.E."/>
        </authorList>
    </citation>
    <scope>NUCLEOTIDE SEQUENCE</scope>
</reference>
<accession>A0A382PIQ2</accession>
<sequence>MTRGPFNSYRQSVILVAILLFSIAAPIHITQHTVLDTPGERHFTANNTANDSTVQTLMSNMNIYDPAEVTGVIDEMSRVHMVWVQDEDSSSLNYALFDHTGNPLISTTPIPSNVSSTITSPAMVVDSQERAHIVWESVGTEIRYALIDPDLDDRDGSVGDIANMTLQPSTALADGAGTRSDPDIA</sequence>
<organism evidence="1">
    <name type="scientific">marine metagenome</name>
    <dbReference type="NCBI Taxonomy" id="408172"/>
    <lineage>
        <taxon>unclassified sequences</taxon>
        <taxon>metagenomes</taxon>
        <taxon>ecological metagenomes</taxon>
    </lineage>
</organism>
<name>A0A382PIQ2_9ZZZZ</name>
<proteinExistence type="predicted"/>
<dbReference type="AlphaFoldDB" id="A0A382PIQ2"/>
<evidence type="ECO:0000313" key="1">
    <source>
        <dbReference type="EMBL" id="SVC72558.1"/>
    </source>
</evidence>
<gene>
    <name evidence="1" type="ORF">METZ01_LOCUS325412</name>
</gene>
<feature type="non-terminal residue" evidence="1">
    <location>
        <position position="185"/>
    </location>
</feature>
<dbReference type="EMBL" id="UINC01107295">
    <property type="protein sequence ID" value="SVC72558.1"/>
    <property type="molecule type" value="Genomic_DNA"/>
</dbReference>